<evidence type="ECO:0000256" key="1">
    <source>
        <dbReference type="SAM" id="MobiDB-lite"/>
    </source>
</evidence>
<evidence type="ECO:0000313" key="2">
    <source>
        <dbReference type="EMBL" id="CAG8624180.1"/>
    </source>
</evidence>
<feature type="compositionally biased region" description="Basic and acidic residues" evidence="1">
    <location>
        <begin position="1"/>
        <end position="72"/>
    </location>
</feature>
<dbReference type="AlphaFoldDB" id="A0A9N9D2V4"/>
<accession>A0A9N9D2V4</accession>
<feature type="non-terminal residue" evidence="2">
    <location>
        <position position="294"/>
    </location>
</feature>
<proteinExistence type="predicted"/>
<sequence length="294" mass="34850">NRYDLGNHNENEENRDDHGNHDENEENRDDHGNHNENEENRYDLGNHNENEENRDDHGNHNENEENRDDHGNQDQVVAVDWREWLENILEFSIEEIRVQILSPYTAKNEFDHTMIEYIGKVLMDLIEHDIEPTHERLIGEGNTSNKDRLKADIVGVRLSDNRQVVFLEMGGAPTDFLKNHPIDDSHKTLRERIDSLNDILLTFLNYDIRFARKIRLLTIQGIELSLRGKDDYVDEEILSAVFPISWDFRFQFREIFDMMEYIILSITEYPDTVKELLKYPTDSQEFSIRHCIDV</sequence>
<evidence type="ECO:0000313" key="3">
    <source>
        <dbReference type="Proteomes" id="UP000789342"/>
    </source>
</evidence>
<feature type="region of interest" description="Disordered" evidence="1">
    <location>
        <begin position="1"/>
        <end position="73"/>
    </location>
</feature>
<reference evidence="2" key="1">
    <citation type="submission" date="2021-06" db="EMBL/GenBank/DDBJ databases">
        <authorList>
            <person name="Kallberg Y."/>
            <person name="Tangrot J."/>
            <person name="Rosling A."/>
        </authorList>
    </citation>
    <scope>NUCLEOTIDE SEQUENCE</scope>
    <source>
        <strain evidence="2">CL551</strain>
    </source>
</reference>
<dbReference type="Proteomes" id="UP000789342">
    <property type="component" value="Unassembled WGS sequence"/>
</dbReference>
<keyword evidence="3" id="KW-1185">Reference proteome</keyword>
<protein>
    <submittedName>
        <fullName evidence="2">16701_t:CDS:1</fullName>
    </submittedName>
</protein>
<gene>
    <name evidence="2" type="ORF">AMORRO_LOCUS8793</name>
</gene>
<dbReference type="OrthoDB" id="2442088at2759"/>
<name>A0A9N9D2V4_9GLOM</name>
<organism evidence="2 3">
    <name type="scientific">Acaulospora morrowiae</name>
    <dbReference type="NCBI Taxonomy" id="94023"/>
    <lineage>
        <taxon>Eukaryota</taxon>
        <taxon>Fungi</taxon>
        <taxon>Fungi incertae sedis</taxon>
        <taxon>Mucoromycota</taxon>
        <taxon>Glomeromycotina</taxon>
        <taxon>Glomeromycetes</taxon>
        <taxon>Diversisporales</taxon>
        <taxon>Acaulosporaceae</taxon>
        <taxon>Acaulospora</taxon>
    </lineage>
</organism>
<comment type="caution">
    <text evidence="2">The sequence shown here is derived from an EMBL/GenBank/DDBJ whole genome shotgun (WGS) entry which is preliminary data.</text>
</comment>
<dbReference type="EMBL" id="CAJVPV010007914">
    <property type="protein sequence ID" value="CAG8624180.1"/>
    <property type="molecule type" value="Genomic_DNA"/>
</dbReference>